<accession>A0AA88CDT5</accession>
<evidence type="ECO:0000256" key="4">
    <source>
        <dbReference type="ARBA" id="ARBA00023125"/>
    </source>
</evidence>
<dbReference type="InterPro" id="IPR039425">
    <property type="entry name" value="RNA_pol_sigma-70-like"/>
</dbReference>
<dbReference type="PANTHER" id="PTHR43133:SF53">
    <property type="entry name" value="ECF RNA POLYMERASE SIGMA-E FACTOR"/>
    <property type="match status" value="1"/>
</dbReference>
<keyword evidence="4 6" id="KW-0238">DNA-binding</keyword>
<sequence length="227" mass="25038">MQITSFETAKPAAAPLPMTAHDAHHAGPAALKFVVPEPVPLPAVQPAVQMAIPADPQAATPAVAIDVTALYRQHRTHLLRFVQRYLGNQSDAEDVVQNTFVEALRCADRFSGLSKPSTWLFGIALNLARNQGRRNGADRYETVEEDFMEGLVDVHADPAMQYEWRQMAAKVDRLIDDLPAKIRATFEAVLEGDLTYEEAARDLDIPIGTVRSRVSRVRAAARLECGR</sequence>
<comment type="caution">
    <text evidence="9">The sequence shown here is derived from an EMBL/GenBank/DDBJ whole genome shotgun (WGS) entry which is preliminary data.</text>
</comment>
<dbReference type="InterPro" id="IPR036388">
    <property type="entry name" value="WH-like_DNA-bd_sf"/>
</dbReference>
<keyword evidence="5 6" id="KW-0804">Transcription</keyword>
<reference evidence="9" key="2">
    <citation type="submission" date="2022-12" db="EMBL/GenBank/DDBJ databases">
        <authorList>
            <person name="Sun Q."/>
            <person name="Kim S."/>
        </authorList>
    </citation>
    <scope>NUCLEOTIDE SEQUENCE</scope>
    <source>
        <strain evidence="9">KCTC 12344</strain>
    </source>
</reference>
<keyword evidence="3 6" id="KW-0731">Sigma factor</keyword>
<dbReference type="Gene3D" id="1.10.1740.10">
    <property type="match status" value="1"/>
</dbReference>
<comment type="similarity">
    <text evidence="1 6">Belongs to the sigma-70 factor family. ECF subfamily.</text>
</comment>
<dbReference type="PANTHER" id="PTHR43133">
    <property type="entry name" value="RNA POLYMERASE ECF-TYPE SIGMA FACTO"/>
    <property type="match status" value="1"/>
</dbReference>
<dbReference type="Pfam" id="PF08281">
    <property type="entry name" value="Sigma70_r4_2"/>
    <property type="match status" value="1"/>
</dbReference>
<dbReference type="Pfam" id="PF04542">
    <property type="entry name" value="Sigma70_r2"/>
    <property type="match status" value="1"/>
</dbReference>
<evidence type="ECO:0000313" key="9">
    <source>
        <dbReference type="EMBL" id="GGZ01728.1"/>
    </source>
</evidence>
<dbReference type="GO" id="GO:0006352">
    <property type="term" value="P:DNA-templated transcription initiation"/>
    <property type="evidence" value="ECO:0007669"/>
    <property type="project" value="InterPro"/>
</dbReference>
<dbReference type="InterPro" id="IPR013325">
    <property type="entry name" value="RNA_pol_sigma_r2"/>
</dbReference>
<dbReference type="CDD" id="cd06171">
    <property type="entry name" value="Sigma70_r4"/>
    <property type="match status" value="1"/>
</dbReference>
<dbReference type="InterPro" id="IPR013324">
    <property type="entry name" value="RNA_pol_sigma_r3/r4-like"/>
</dbReference>
<reference evidence="9" key="1">
    <citation type="journal article" date="2014" name="Int. J. Syst. Evol. Microbiol.">
        <title>Complete genome sequence of Corynebacterium casei LMG S-19264T (=DSM 44701T), isolated from a smear-ripened cheese.</title>
        <authorList>
            <consortium name="US DOE Joint Genome Institute (JGI-PGF)"/>
            <person name="Walter F."/>
            <person name="Albersmeier A."/>
            <person name="Kalinowski J."/>
            <person name="Ruckert C."/>
        </authorList>
    </citation>
    <scope>NUCLEOTIDE SEQUENCE</scope>
    <source>
        <strain evidence="9">KCTC 12344</strain>
    </source>
</reference>
<organism evidence="9 10">
    <name type="scientific">Pseudoduganella plicata</name>
    <dbReference type="NCBI Taxonomy" id="321984"/>
    <lineage>
        <taxon>Bacteria</taxon>
        <taxon>Pseudomonadati</taxon>
        <taxon>Pseudomonadota</taxon>
        <taxon>Betaproteobacteria</taxon>
        <taxon>Burkholderiales</taxon>
        <taxon>Oxalobacteraceae</taxon>
        <taxon>Telluria group</taxon>
        <taxon>Pseudoduganella</taxon>
    </lineage>
</organism>
<evidence type="ECO:0000256" key="3">
    <source>
        <dbReference type="ARBA" id="ARBA00023082"/>
    </source>
</evidence>
<dbReference type="RefSeq" id="WP_229466508.1">
    <property type="nucleotide sequence ID" value="NZ_BMWW01000007.1"/>
</dbReference>
<feature type="domain" description="RNA polymerase sigma-70 region 2" evidence="7">
    <location>
        <begin position="70"/>
        <end position="136"/>
    </location>
</feature>
<dbReference type="SUPFAM" id="SSF88946">
    <property type="entry name" value="Sigma2 domain of RNA polymerase sigma factors"/>
    <property type="match status" value="1"/>
</dbReference>
<keyword evidence="2 6" id="KW-0805">Transcription regulation</keyword>
<dbReference type="NCBIfam" id="TIGR02937">
    <property type="entry name" value="sigma70-ECF"/>
    <property type="match status" value="1"/>
</dbReference>
<dbReference type="GO" id="GO:0003677">
    <property type="term" value="F:DNA binding"/>
    <property type="evidence" value="ECO:0007669"/>
    <property type="project" value="UniProtKB-KW"/>
</dbReference>
<evidence type="ECO:0000256" key="2">
    <source>
        <dbReference type="ARBA" id="ARBA00023015"/>
    </source>
</evidence>
<dbReference type="InterPro" id="IPR013249">
    <property type="entry name" value="RNA_pol_sigma70_r4_t2"/>
</dbReference>
<dbReference type="InterPro" id="IPR000838">
    <property type="entry name" value="RNA_pol_sigma70_ECF_CS"/>
</dbReference>
<evidence type="ECO:0000256" key="1">
    <source>
        <dbReference type="ARBA" id="ARBA00010641"/>
    </source>
</evidence>
<evidence type="ECO:0000313" key="10">
    <source>
        <dbReference type="Proteomes" id="UP000619512"/>
    </source>
</evidence>
<dbReference type="InterPro" id="IPR014284">
    <property type="entry name" value="RNA_pol_sigma-70_dom"/>
</dbReference>
<evidence type="ECO:0000256" key="5">
    <source>
        <dbReference type="ARBA" id="ARBA00023163"/>
    </source>
</evidence>
<feature type="domain" description="RNA polymerase sigma factor 70 region 4 type 2" evidence="8">
    <location>
        <begin position="170"/>
        <end position="219"/>
    </location>
</feature>
<dbReference type="AlphaFoldDB" id="A0AA88CDT5"/>
<dbReference type="EMBL" id="BMWW01000007">
    <property type="protein sequence ID" value="GGZ01728.1"/>
    <property type="molecule type" value="Genomic_DNA"/>
</dbReference>
<dbReference type="SUPFAM" id="SSF88659">
    <property type="entry name" value="Sigma3 and sigma4 domains of RNA polymerase sigma factors"/>
    <property type="match status" value="1"/>
</dbReference>
<dbReference type="PROSITE" id="PS01063">
    <property type="entry name" value="SIGMA70_ECF"/>
    <property type="match status" value="1"/>
</dbReference>
<dbReference type="Proteomes" id="UP000619512">
    <property type="component" value="Unassembled WGS sequence"/>
</dbReference>
<evidence type="ECO:0000259" key="8">
    <source>
        <dbReference type="Pfam" id="PF08281"/>
    </source>
</evidence>
<evidence type="ECO:0000256" key="6">
    <source>
        <dbReference type="RuleBase" id="RU000716"/>
    </source>
</evidence>
<gene>
    <name evidence="9" type="ORF">GCM10007388_39320</name>
</gene>
<name>A0AA88CDT5_9BURK</name>
<dbReference type="GO" id="GO:0016987">
    <property type="term" value="F:sigma factor activity"/>
    <property type="evidence" value="ECO:0007669"/>
    <property type="project" value="UniProtKB-KW"/>
</dbReference>
<evidence type="ECO:0000259" key="7">
    <source>
        <dbReference type="Pfam" id="PF04542"/>
    </source>
</evidence>
<dbReference type="InterPro" id="IPR007627">
    <property type="entry name" value="RNA_pol_sigma70_r2"/>
</dbReference>
<protein>
    <recommendedName>
        <fullName evidence="6">RNA polymerase sigma factor</fullName>
    </recommendedName>
</protein>
<dbReference type="Gene3D" id="1.10.10.10">
    <property type="entry name" value="Winged helix-like DNA-binding domain superfamily/Winged helix DNA-binding domain"/>
    <property type="match status" value="1"/>
</dbReference>
<proteinExistence type="inferred from homology"/>